<dbReference type="Gene3D" id="3.40.50.1110">
    <property type="entry name" value="SGNH hydrolase"/>
    <property type="match status" value="1"/>
</dbReference>
<dbReference type="AlphaFoldDB" id="A0A319CX25"/>
<dbReference type="InterPro" id="IPR036514">
    <property type="entry name" value="SGNH_hydro_sf"/>
</dbReference>
<dbReference type="GO" id="GO:0006629">
    <property type="term" value="P:lipid metabolic process"/>
    <property type="evidence" value="ECO:0007669"/>
    <property type="project" value="TreeGrafter"/>
</dbReference>
<organism evidence="1 2">
    <name type="scientific">Aspergillus vadensis (strain CBS 113365 / IMI 142717 / IBT 24658)</name>
    <dbReference type="NCBI Taxonomy" id="1448311"/>
    <lineage>
        <taxon>Eukaryota</taxon>
        <taxon>Fungi</taxon>
        <taxon>Dikarya</taxon>
        <taxon>Ascomycota</taxon>
        <taxon>Pezizomycotina</taxon>
        <taxon>Eurotiomycetes</taxon>
        <taxon>Eurotiomycetidae</taxon>
        <taxon>Eurotiales</taxon>
        <taxon>Aspergillaceae</taxon>
        <taxon>Aspergillus</taxon>
        <taxon>Aspergillus subgen. Circumdati</taxon>
    </lineage>
</organism>
<evidence type="ECO:0000313" key="2">
    <source>
        <dbReference type="Proteomes" id="UP000248405"/>
    </source>
</evidence>
<dbReference type="GO" id="GO:0016788">
    <property type="term" value="F:hydrolase activity, acting on ester bonds"/>
    <property type="evidence" value="ECO:0007669"/>
    <property type="project" value="InterPro"/>
</dbReference>
<accession>A0A319CX25</accession>
<dbReference type="OrthoDB" id="4503250at2759"/>
<dbReference type="InterPro" id="IPR037460">
    <property type="entry name" value="SEST-like"/>
</dbReference>
<dbReference type="GeneID" id="37212638"/>
<proteinExistence type="predicted"/>
<dbReference type="PANTHER" id="PTHR37981:SF1">
    <property type="entry name" value="SGNH HYDROLASE-TYPE ESTERASE DOMAIN-CONTAINING PROTEIN"/>
    <property type="match status" value="1"/>
</dbReference>
<protein>
    <submittedName>
        <fullName evidence="1">Uncharacterized protein</fullName>
    </submittedName>
</protein>
<dbReference type="PANTHER" id="PTHR37981">
    <property type="entry name" value="LIPASE 2"/>
    <property type="match status" value="1"/>
</dbReference>
<dbReference type="EMBL" id="KZ821616">
    <property type="protein sequence ID" value="PYH72662.1"/>
    <property type="molecule type" value="Genomic_DNA"/>
</dbReference>
<name>A0A319CX25_ASPVC</name>
<dbReference type="SUPFAM" id="SSF52266">
    <property type="entry name" value="SGNH hydrolase"/>
    <property type="match status" value="1"/>
</dbReference>
<keyword evidence="2" id="KW-1185">Reference proteome</keyword>
<dbReference type="RefSeq" id="XP_025566456.1">
    <property type="nucleotide sequence ID" value="XM_025708046.1"/>
</dbReference>
<sequence>MSQATHQALGEKYACVYNILTYQQSTLNLAKQIIVKEQSSEHGKPRIEIPHSLQRFPCLISVLLRSTLPEYQWDKLSRLRDKLKRWTNTDKTSVVTVTVGGNDVALAEIITHYILLCQLWSITPSDNNFCAHYKQAARDLMTDTSDKGLQAQLSYIYRDILAQADIYQTSVRQELNELVDDINQLIQSATTDANNRRGSMDIAYADVDVRFEGHRLLKTG</sequence>
<evidence type="ECO:0000313" key="1">
    <source>
        <dbReference type="EMBL" id="PYH72662.1"/>
    </source>
</evidence>
<reference evidence="1" key="1">
    <citation type="submission" date="2016-12" db="EMBL/GenBank/DDBJ databases">
        <title>The genomes of Aspergillus section Nigri reveals drivers in fungal speciation.</title>
        <authorList>
            <consortium name="DOE Joint Genome Institute"/>
            <person name="Vesth T.C."/>
            <person name="Nybo J."/>
            <person name="Theobald S."/>
            <person name="Brandl J."/>
            <person name="Frisvad J.C."/>
            <person name="Nielsen K.F."/>
            <person name="Lyhne E.K."/>
            <person name="Kogle M.E."/>
            <person name="Kuo A."/>
            <person name="Riley R."/>
            <person name="Clum A."/>
            <person name="Nolan M."/>
            <person name="Lipzen A."/>
            <person name="Salamov A."/>
            <person name="Henrissat B."/>
            <person name="Wiebenga A."/>
            <person name="De Vries R.P."/>
            <person name="Grigoriev I.V."/>
            <person name="Mortensen U.H."/>
            <person name="Andersen M.R."/>
            <person name="Baker S.E."/>
        </authorList>
    </citation>
    <scope>NUCLEOTIDE SEQUENCE [LARGE SCALE GENOMIC DNA]</scope>
    <source>
        <strain evidence="1">CBS 113365</strain>
    </source>
</reference>
<gene>
    <name evidence="1" type="ORF">BO88DRAFT_411570</name>
</gene>
<dbReference type="Proteomes" id="UP000248405">
    <property type="component" value="Unassembled WGS sequence"/>
</dbReference>